<accession>A0ABV8VL41</accession>
<dbReference type="SUPFAM" id="SSF51338">
    <property type="entry name" value="Composite domain of metallo-dependent hydrolases"/>
    <property type="match status" value="2"/>
</dbReference>
<dbReference type="CDD" id="cd01299">
    <property type="entry name" value="Met_dep_hydrolase_A"/>
    <property type="match status" value="1"/>
</dbReference>
<dbReference type="InterPro" id="IPR057744">
    <property type="entry name" value="OTAase-like"/>
</dbReference>
<dbReference type="Pfam" id="PF01979">
    <property type="entry name" value="Amidohydro_1"/>
    <property type="match status" value="1"/>
</dbReference>
<dbReference type="InterPro" id="IPR032466">
    <property type="entry name" value="Metal_Hydrolase"/>
</dbReference>
<feature type="domain" description="Amidohydrolase-related" evidence="1">
    <location>
        <begin position="57"/>
        <end position="408"/>
    </location>
</feature>
<proteinExistence type="predicted"/>
<dbReference type="Gene3D" id="3.20.20.140">
    <property type="entry name" value="Metal-dependent hydrolases"/>
    <property type="match status" value="1"/>
</dbReference>
<dbReference type="InterPro" id="IPR011059">
    <property type="entry name" value="Metal-dep_hydrolase_composite"/>
</dbReference>
<reference evidence="3" key="1">
    <citation type="journal article" date="2019" name="Int. J. Syst. Evol. Microbiol.">
        <title>The Global Catalogue of Microorganisms (GCM) 10K type strain sequencing project: providing services to taxonomists for standard genome sequencing and annotation.</title>
        <authorList>
            <consortium name="The Broad Institute Genomics Platform"/>
            <consortium name="The Broad Institute Genome Sequencing Center for Infectious Disease"/>
            <person name="Wu L."/>
            <person name="Ma J."/>
        </authorList>
    </citation>
    <scope>NUCLEOTIDE SEQUENCE [LARGE SCALE GENOMIC DNA]</scope>
    <source>
        <strain evidence="3">IBRC-M 10490</strain>
    </source>
</reference>
<dbReference type="InterPro" id="IPR051781">
    <property type="entry name" value="Metallo-dep_Hydrolase"/>
</dbReference>
<dbReference type="SUPFAM" id="SSF51556">
    <property type="entry name" value="Metallo-dependent hydrolases"/>
    <property type="match status" value="1"/>
</dbReference>
<dbReference type="PANTHER" id="PTHR43135:SF3">
    <property type="entry name" value="ALPHA-D-RIBOSE 1-METHYLPHOSPHONATE 5-TRIPHOSPHATE DIPHOSPHATASE"/>
    <property type="match status" value="1"/>
</dbReference>
<dbReference type="RefSeq" id="WP_378564685.1">
    <property type="nucleotide sequence ID" value="NZ_JBHSDL010000025.1"/>
</dbReference>
<dbReference type="Gene3D" id="2.30.40.10">
    <property type="entry name" value="Urease, subunit C, domain 1"/>
    <property type="match status" value="1"/>
</dbReference>
<evidence type="ECO:0000259" key="1">
    <source>
        <dbReference type="Pfam" id="PF01979"/>
    </source>
</evidence>
<evidence type="ECO:0000313" key="3">
    <source>
        <dbReference type="Proteomes" id="UP001595844"/>
    </source>
</evidence>
<evidence type="ECO:0000313" key="2">
    <source>
        <dbReference type="EMBL" id="MFC4376264.1"/>
    </source>
</evidence>
<comment type="caution">
    <text evidence="2">The sequence shown here is derived from an EMBL/GenBank/DDBJ whole genome shotgun (WGS) entry which is preliminary data.</text>
</comment>
<keyword evidence="3" id="KW-1185">Reference proteome</keyword>
<dbReference type="PANTHER" id="PTHR43135">
    <property type="entry name" value="ALPHA-D-RIBOSE 1-METHYLPHOSPHONATE 5-TRIPHOSPHATE DIPHOSPHATASE"/>
    <property type="match status" value="1"/>
</dbReference>
<dbReference type="Proteomes" id="UP001595844">
    <property type="component" value="Unassembled WGS sequence"/>
</dbReference>
<gene>
    <name evidence="2" type="ORF">ACFO5K_19380</name>
</gene>
<dbReference type="EMBL" id="JBHSDL010000025">
    <property type="protein sequence ID" value="MFC4376264.1"/>
    <property type="molecule type" value="Genomic_DNA"/>
</dbReference>
<name>A0ABV8VL41_9NOCA</name>
<protein>
    <submittedName>
        <fullName evidence="2">Amidohydrolase family protein</fullName>
    </submittedName>
</protein>
<sequence>MTPPKGIPPARTLRAAGLLDVVTGEIIRPGIVRIENERIVGIGGDPVGEVLDLGDLILLPGLMDMEVNLLMGGRGETGLSSSVTDDPPLRVLRAVGNSRRTLRAGFTTVRNLGLFVKTGGYLLDVALGKAIDAGWIDGPRIVPAGHAITPTGGHLDPTMFSAFAPDVLKLTLEEGIANGVDEVRKAVRYQIKHGAQVIKICVSGGVMSLTGAPGAQHYSDEELRAIVDEAHRRGLKVAAHTHGAEAVKHAVDAGIDCIEHGFLIDDETIELMVAAGTWLVPTTRLADAMDVSKAAPALQAKAAEMFPKARSSVRAAYEAGVRIAVGTDAPAIPHGRNADEIVALVERGITPLDALRAATINAAELIDADDRGRLAEGLLADIIGVPGDPLQDITVTQNVRFVMKGGKVYVQS</sequence>
<organism evidence="2 3">
    <name type="scientific">Nocardia halotolerans</name>
    <dbReference type="NCBI Taxonomy" id="1755878"/>
    <lineage>
        <taxon>Bacteria</taxon>
        <taxon>Bacillati</taxon>
        <taxon>Actinomycetota</taxon>
        <taxon>Actinomycetes</taxon>
        <taxon>Mycobacteriales</taxon>
        <taxon>Nocardiaceae</taxon>
        <taxon>Nocardia</taxon>
    </lineage>
</organism>
<dbReference type="InterPro" id="IPR006680">
    <property type="entry name" value="Amidohydro-rel"/>
</dbReference>